<evidence type="ECO:0000259" key="2">
    <source>
        <dbReference type="Pfam" id="PF03372"/>
    </source>
</evidence>
<accession>A0A816MT87</accession>
<keyword evidence="1" id="KW-0175">Coiled coil</keyword>
<feature type="domain" description="Endonuclease/exonuclease/phosphatase" evidence="2">
    <location>
        <begin position="82"/>
        <end position="313"/>
    </location>
</feature>
<evidence type="ECO:0000256" key="1">
    <source>
        <dbReference type="SAM" id="Coils"/>
    </source>
</evidence>
<dbReference type="PANTHER" id="PTHR23227:SF85">
    <property type="entry name" value="CRANIOFACIAL DEVELOPMENT PROTEIN 2"/>
    <property type="match status" value="1"/>
</dbReference>
<dbReference type="SUPFAM" id="SSF56219">
    <property type="entry name" value="DNase I-like"/>
    <property type="match status" value="1"/>
</dbReference>
<dbReference type="PANTHER" id="PTHR23227">
    <property type="entry name" value="BUCENTAUR RELATED"/>
    <property type="match status" value="1"/>
</dbReference>
<protein>
    <recommendedName>
        <fullName evidence="2">Endonuclease/exonuclease/phosphatase domain-containing protein</fullName>
    </recommendedName>
</protein>
<dbReference type="Gene3D" id="3.60.10.10">
    <property type="entry name" value="Endonuclease/exonuclease/phosphatase"/>
    <property type="match status" value="1"/>
</dbReference>
<feature type="coiled-coil region" evidence="1">
    <location>
        <begin position="405"/>
        <end position="439"/>
    </location>
</feature>
<name>A0A816MT87_9BILA</name>
<dbReference type="InterPro" id="IPR027124">
    <property type="entry name" value="Swc5/CFDP1/2"/>
</dbReference>
<dbReference type="Proteomes" id="UP000663856">
    <property type="component" value="Unassembled WGS sequence"/>
</dbReference>
<dbReference type="CDD" id="cd09076">
    <property type="entry name" value="L1-EN"/>
    <property type="match status" value="1"/>
</dbReference>
<evidence type="ECO:0000313" key="4">
    <source>
        <dbReference type="Proteomes" id="UP000663856"/>
    </source>
</evidence>
<gene>
    <name evidence="3" type="ORF">WKI299_LOCUS4857</name>
</gene>
<reference evidence="3" key="1">
    <citation type="submission" date="2021-02" db="EMBL/GenBank/DDBJ databases">
        <authorList>
            <person name="Nowell W R."/>
        </authorList>
    </citation>
    <scope>NUCLEOTIDE SEQUENCE</scope>
</reference>
<sequence>MNERYRRLYRLGRRPGEQGPRPLSRNQDRVEKLATGTNIHATTSTTITTTLKTPIASTLSSKMSTKGDPHRLKLTKNTITVGTWNVRTLWAAGQLELLRNEMKQYKYDVVGISEVRWTGKGQTSIGDFIWSGENNIHTKGVGLLLSTRARQSLLGYNPVNSRIITARFRGKPFNVTIINVYAPTSDATDDDIEAFYGDLERSMREVPKKDILVITGDWNAKVGNDNRGWESAMGKYGYGSRNERGERLLEFATLHNLVISNTLFQQKPSRKWTWESPDGIHKNMIDLIIVQKRWKTSVINCRTFQGADISSDHSLVLCNIKLRLKKLYNQQKGNNRPNTNQLNEQAIRKMYQTNLENNLNSIQTNGTLEEHALKIRNSINEAIEVSITNQRVAKKPWISAETLKLADEKRKAKQTKHLNQNLNEKYKELCKKVKKFARKDKEGWIEDQCKEIQEGLQVGNSKQAYNLVKLLKRKYVSKLNIIRKKDGKIAQSKEDVLQTWTQYCSGLYEDIGGGESLLILIIIMRIITSSLSVIRSKSSTSSESSH</sequence>
<dbReference type="InterPro" id="IPR005135">
    <property type="entry name" value="Endo/exonuclease/phosphatase"/>
</dbReference>
<evidence type="ECO:0000313" key="3">
    <source>
        <dbReference type="EMBL" id="CAF2002999.1"/>
    </source>
</evidence>
<comment type="caution">
    <text evidence="3">The sequence shown here is derived from an EMBL/GenBank/DDBJ whole genome shotgun (WGS) entry which is preliminary data.</text>
</comment>
<dbReference type="InterPro" id="IPR036691">
    <property type="entry name" value="Endo/exonu/phosph_ase_sf"/>
</dbReference>
<proteinExistence type="predicted"/>
<organism evidence="3 4">
    <name type="scientific">Rotaria magnacalcarata</name>
    <dbReference type="NCBI Taxonomy" id="392030"/>
    <lineage>
        <taxon>Eukaryota</taxon>
        <taxon>Metazoa</taxon>
        <taxon>Spiralia</taxon>
        <taxon>Gnathifera</taxon>
        <taxon>Rotifera</taxon>
        <taxon>Eurotatoria</taxon>
        <taxon>Bdelloidea</taxon>
        <taxon>Philodinida</taxon>
        <taxon>Philodinidae</taxon>
        <taxon>Rotaria</taxon>
    </lineage>
</organism>
<dbReference type="AlphaFoldDB" id="A0A816MT87"/>
<dbReference type="Pfam" id="PF03372">
    <property type="entry name" value="Exo_endo_phos"/>
    <property type="match status" value="1"/>
</dbReference>
<dbReference type="GO" id="GO:0003824">
    <property type="term" value="F:catalytic activity"/>
    <property type="evidence" value="ECO:0007669"/>
    <property type="project" value="InterPro"/>
</dbReference>
<dbReference type="EMBL" id="CAJNRF010001261">
    <property type="protein sequence ID" value="CAF2002999.1"/>
    <property type="molecule type" value="Genomic_DNA"/>
</dbReference>